<reference evidence="2" key="1">
    <citation type="submission" date="2011-01" db="EMBL/GenBank/DDBJ databases">
        <authorList>
            <person name="Muzny D."/>
            <person name="Qin X."/>
            <person name="Buhay C."/>
            <person name="Dugan-Rocha S."/>
            <person name="Ding Y."/>
            <person name="Chen G."/>
            <person name="Hawes A."/>
            <person name="Holder M."/>
            <person name="Jhangiani S."/>
            <person name="Johnson A."/>
            <person name="Khan Z."/>
            <person name="Li Z."/>
            <person name="Liu W."/>
            <person name="Liu X."/>
            <person name="Perez L."/>
            <person name="Shen H."/>
            <person name="Wang Q."/>
            <person name="Watt J."/>
            <person name="Xi L."/>
            <person name="Xin Y."/>
            <person name="Zhou J."/>
            <person name="Deng J."/>
            <person name="Jiang H."/>
            <person name="Liu Y."/>
            <person name="Qu J."/>
            <person name="Song X.-Z."/>
            <person name="Zhang L."/>
            <person name="Villasana D."/>
            <person name="Johnson A."/>
            <person name="Liu J."/>
            <person name="Liyanage D."/>
            <person name="Lorensuhewa L."/>
            <person name="Robinson T."/>
            <person name="Song A."/>
            <person name="Song B.-B."/>
            <person name="Dinh H."/>
            <person name="Thornton R."/>
            <person name="Coyle M."/>
            <person name="Francisco L."/>
            <person name="Jackson L."/>
            <person name="Javaid M."/>
            <person name="Korchina V."/>
            <person name="Kovar C."/>
            <person name="Mata R."/>
            <person name="Mathew T."/>
            <person name="Ngo R."/>
            <person name="Nguyen L."/>
            <person name="Nguyen N."/>
            <person name="Okwuonu G."/>
            <person name="Ongeri F."/>
            <person name="Pham C."/>
            <person name="Simmons D."/>
            <person name="Wilczek-Boney K."/>
            <person name="Hale W."/>
            <person name="Jakkamsetti A."/>
            <person name="Pham P."/>
            <person name="Ruth R."/>
            <person name="San Lucas F."/>
            <person name="Warren J."/>
            <person name="Zhang J."/>
            <person name="Zhao Z."/>
            <person name="Zhou C."/>
            <person name="Zhu D."/>
            <person name="Lee S."/>
            <person name="Bess C."/>
            <person name="Blankenburg K."/>
            <person name="Forbes L."/>
            <person name="Fu Q."/>
            <person name="Gubbala S."/>
            <person name="Hirani K."/>
            <person name="Jayaseelan J.C."/>
            <person name="Lara F."/>
            <person name="Munidasa M."/>
            <person name="Palculict T."/>
            <person name="Patil S."/>
            <person name="Pu L.-L."/>
            <person name="Saada N."/>
            <person name="Tang L."/>
            <person name="Weissenberger G."/>
            <person name="Zhu Y."/>
            <person name="Hemphill L."/>
            <person name="Shang Y."/>
            <person name="Youmans B."/>
            <person name="Ayvaz T."/>
            <person name="Ross M."/>
            <person name="Santibanez J."/>
            <person name="Aqrawi P."/>
            <person name="Gross S."/>
            <person name="Joshi V."/>
            <person name="Fowler G."/>
            <person name="Nazareth L."/>
            <person name="Reid J."/>
            <person name="Worley K."/>
            <person name="Petrosino J."/>
            <person name="Highlander S."/>
            <person name="Gibbs R."/>
        </authorList>
    </citation>
    <scope>NUCLEOTIDE SEQUENCE [LARGE SCALE GENOMIC DNA]</scope>
    <source>
        <strain evidence="2">ATCC 33269</strain>
    </source>
</reference>
<dbReference type="Proteomes" id="UP000005580">
    <property type="component" value="Unassembled WGS sequence"/>
</dbReference>
<sequence length="52" mass="5909">MQTFALGKAGNLYTFYVLFGIFAYFCIEESIITGEPVIEHGRKRILIKAIPK</sequence>
<organism evidence="2 3">
    <name type="scientific">Hoylesella oralis ATCC 33269</name>
    <dbReference type="NCBI Taxonomy" id="873533"/>
    <lineage>
        <taxon>Bacteria</taxon>
        <taxon>Pseudomonadati</taxon>
        <taxon>Bacteroidota</taxon>
        <taxon>Bacteroidia</taxon>
        <taxon>Bacteroidales</taxon>
        <taxon>Prevotellaceae</taxon>
        <taxon>Hoylesella</taxon>
    </lineage>
</organism>
<evidence type="ECO:0000313" key="3">
    <source>
        <dbReference type="Proteomes" id="UP000005580"/>
    </source>
</evidence>
<feature type="transmembrane region" description="Helical" evidence="1">
    <location>
        <begin position="12"/>
        <end position="34"/>
    </location>
</feature>
<evidence type="ECO:0000313" key="2">
    <source>
        <dbReference type="EMBL" id="EFZ37660.1"/>
    </source>
</evidence>
<keyword evidence="1" id="KW-0472">Membrane</keyword>
<protein>
    <submittedName>
        <fullName evidence="2">Uncharacterized protein</fullName>
    </submittedName>
</protein>
<gene>
    <name evidence="2" type="ORF">HMPREF0663_10029</name>
</gene>
<accession>E7RLM9</accession>
<proteinExistence type="predicted"/>
<dbReference type="EMBL" id="AEPE02000002">
    <property type="protein sequence ID" value="EFZ37660.1"/>
    <property type="molecule type" value="Genomic_DNA"/>
</dbReference>
<keyword evidence="1" id="KW-0812">Transmembrane</keyword>
<dbReference type="HOGENOM" id="CLU_3083271_0_0_10"/>
<name>E7RLM9_9BACT</name>
<evidence type="ECO:0000256" key="1">
    <source>
        <dbReference type="SAM" id="Phobius"/>
    </source>
</evidence>
<dbReference type="STRING" id="28134.SAMN05444288_0812"/>
<comment type="caution">
    <text evidence="2">The sequence shown here is derived from an EMBL/GenBank/DDBJ whole genome shotgun (WGS) entry which is preliminary data.</text>
</comment>
<keyword evidence="1" id="KW-1133">Transmembrane helix</keyword>
<dbReference type="AlphaFoldDB" id="E7RLM9"/>
<keyword evidence="3" id="KW-1185">Reference proteome</keyword>